<organism evidence="1 2">
    <name type="scientific">Dreissena polymorpha</name>
    <name type="common">Zebra mussel</name>
    <name type="synonym">Mytilus polymorpha</name>
    <dbReference type="NCBI Taxonomy" id="45954"/>
    <lineage>
        <taxon>Eukaryota</taxon>
        <taxon>Metazoa</taxon>
        <taxon>Spiralia</taxon>
        <taxon>Lophotrochozoa</taxon>
        <taxon>Mollusca</taxon>
        <taxon>Bivalvia</taxon>
        <taxon>Autobranchia</taxon>
        <taxon>Heteroconchia</taxon>
        <taxon>Euheterodonta</taxon>
        <taxon>Imparidentia</taxon>
        <taxon>Neoheterodontei</taxon>
        <taxon>Myida</taxon>
        <taxon>Dreissenoidea</taxon>
        <taxon>Dreissenidae</taxon>
        <taxon>Dreissena</taxon>
    </lineage>
</organism>
<reference evidence="1" key="2">
    <citation type="submission" date="2020-11" db="EMBL/GenBank/DDBJ databases">
        <authorList>
            <person name="McCartney M.A."/>
            <person name="Auch B."/>
            <person name="Kono T."/>
            <person name="Mallez S."/>
            <person name="Becker A."/>
            <person name="Gohl D.M."/>
            <person name="Silverstein K.A.T."/>
            <person name="Koren S."/>
            <person name="Bechman K.B."/>
            <person name="Herman A."/>
            <person name="Abrahante J.E."/>
            <person name="Garbe J."/>
        </authorList>
    </citation>
    <scope>NUCLEOTIDE SEQUENCE</scope>
    <source>
        <strain evidence="1">Duluth1</strain>
        <tissue evidence="1">Whole animal</tissue>
    </source>
</reference>
<dbReference type="AlphaFoldDB" id="A0A9D4LM15"/>
<evidence type="ECO:0000313" key="1">
    <source>
        <dbReference type="EMBL" id="KAH3860103.1"/>
    </source>
</evidence>
<comment type="caution">
    <text evidence="1">The sequence shown here is derived from an EMBL/GenBank/DDBJ whole genome shotgun (WGS) entry which is preliminary data.</text>
</comment>
<sequence>MSYSDTRCGLDVWMKASQLLRDELKSCRCGTTALFFQELRILRGRISSTLLEEKA</sequence>
<dbReference type="EMBL" id="JAIWYP010000002">
    <property type="protein sequence ID" value="KAH3860103.1"/>
    <property type="molecule type" value="Genomic_DNA"/>
</dbReference>
<accession>A0A9D4LM15</accession>
<proteinExistence type="predicted"/>
<name>A0A9D4LM15_DREPO</name>
<protein>
    <submittedName>
        <fullName evidence="1">Uncharacterized protein</fullName>
    </submittedName>
</protein>
<evidence type="ECO:0000313" key="2">
    <source>
        <dbReference type="Proteomes" id="UP000828390"/>
    </source>
</evidence>
<gene>
    <name evidence="1" type="ORF">DPMN_022996</name>
</gene>
<reference evidence="1" key="1">
    <citation type="journal article" date="2019" name="bioRxiv">
        <title>The Genome of the Zebra Mussel, Dreissena polymorpha: A Resource for Invasive Species Research.</title>
        <authorList>
            <person name="McCartney M.A."/>
            <person name="Auch B."/>
            <person name="Kono T."/>
            <person name="Mallez S."/>
            <person name="Zhang Y."/>
            <person name="Obille A."/>
            <person name="Becker A."/>
            <person name="Abrahante J.E."/>
            <person name="Garbe J."/>
            <person name="Badalamenti J.P."/>
            <person name="Herman A."/>
            <person name="Mangelson H."/>
            <person name="Liachko I."/>
            <person name="Sullivan S."/>
            <person name="Sone E.D."/>
            <person name="Koren S."/>
            <person name="Silverstein K.A.T."/>
            <person name="Beckman K.B."/>
            <person name="Gohl D.M."/>
        </authorList>
    </citation>
    <scope>NUCLEOTIDE SEQUENCE</scope>
    <source>
        <strain evidence="1">Duluth1</strain>
        <tissue evidence="1">Whole animal</tissue>
    </source>
</reference>
<keyword evidence="2" id="KW-1185">Reference proteome</keyword>
<dbReference type="Proteomes" id="UP000828390">
    <property type="component" value="Unassembled WGS sequence"/>
</dbReference>